<keyword evidence="3" id="KW-1185">Reference proteome</keyword>
<dbReference type="InterPro" id="IPR043917">
    <property type="entry name" value="DUF5753"/>
</dbReference>
<proteinExistence type="predicted"/>
<reference evidence="2 3" key="1">
    <citation type="journal article" date="2013" name="Genome Announc.">
        <title>Genome Sequence of Streptomyces violaceusniger Strain SPC6, a Halotolerant Streptomycete That Exhibits Rapid Growth and Development.</title>
        <authorList>
            <person name="Chen X."/>
            <person name="Zhang B."/>
            <person name="Zhang W."/>
            <person name="Wu X."/>
            <person name="Zhang M."/>
            <person name="Chen T."/>
            <person name="Liu G."/>
            <person name="Dyson P."/>
        </authorList>
    </citation>
    <scope>NUCLEOTIDE SEQUENCE [LARGE SCALE GENOMIC DNA]</scope>
    <source>
        <strain evidence="2 3">SPC6</strain>
    </source>
</reference>
<dbReference type="Pfam" id="PF19054">
    <property type="entry name" value="DUF5753"/>
    <property type="match status" value="1"/>
</dbReference>
<dbReference type="Proteomes" id="UP000095329">
    <property type="component" value="Unassembled WGS sequence"/>
</dbReference>
<feature type="domain" description="DUF5753" evidence="1">
    <location>
        <begin position="96"/>
        <end position="274"/>
    </location>
</feature>
<dbReference type="eggNOG" id="COG1476">
    <property type="taxonomic scope" value="Bacteria"/>
</dbReference>
<dbReference type="EMBL" id="ASHX02000001">
    <property type="protein sequence ID" value="OEJ95733.1"/>
    <property type="molecule type" value="Genomic_DNA"/>
</dbReference>
<comment type="caution">
    <text evidence="2">The sequence shown here is derived from an EMBL/GenBank/DDBJ whole genome shotgun (WGS) entry which is preliminary data.</text>
</comment>
<evidence type="ECO:0000313" key="3">
    <source>
        <dbReference type="Proteomes" id="UP000095329"/>
    </source>
</evidence>
<dbReference type="InterPro" id="IPR001387">
    <property type="entry name" value="Cro/C1-type_HTH"/>
</dbReference>
<name>A0A1D3DTS9_9ACTN</name>
<dbReference type="GO" id="GO:0003677">
    <property type="term" value="F:DNA binding"/>
    <property type="evidence" value="ECO:0007669"/>
    <property type="project" value="InterPro"/>
</dbReference>
<dbReference type="AlphaFoldDB" id="A0A1D3DTS9"/>
<evidence type="ECO:0000259" key="1">
    <source>
        <dbReference type="Pfam" id="PF19054"/>
    </source>
</evidence>
<organism evidence="2 3">
    <name type="scientific">Streptomyces thermolilacinus SPC6</name>
    <dbReference type="NCBI Taxonomy" id="1306406"/>
    <lineage>
        <taxon>Bacteria</taxon>
        <taxon>Bacillati</taxon>
        <taxon>Actinomycetota</taxon>
        <taxon>Actinomycetes</taxon>
        <taxon>Kitasatosporales</taxon>
        <taxon>Streptomycetaceae</taxon>
        <taxon>Streptomyces</taxon>
    </lineage>
</organism>
<dbReference type="OrthoDB" id="2897536at2"/>
<accession>A0A1D3DTS9</accession>
<sequence>MARGQRVEIDGSESVPNFHGKELRFQREGGEGLTLEQLVEGSFYGATYLSEIERGRRRMPPDLARQVDRVLKTDGYFERGCEDVRKARKGGHAEYFADAAEMERFALTIEDWAPLLVPGLLQTEAYARAIVRAAVPRASDAYVQRNVTARLSRASIFKEEEPPAFWAILDESLIRRAVLPPEGMAELLEHIARVVRETRSLLQIVPVTTALHPFMMGMTRIMTFADAPSVVYTESLHSGQLIDDPRLVRSYRQSYDLLRADALPPEASLAMVEEAAEGFRNGTDRG</sequence>
<protein>
    <submittedName>
        <fullName evidence="2">Transcriptional regulator</fullName>
    </submittedName>
</protein>
<dbReference type="InterPro" id="IPR010982">
    <property type="entry name" value="Lambda_DNA-bd_dom_sf"/>
</dbReference>
<dbReference type="RefSeq" id="WP_023588047.1">
    <property type="nucleotide sequence ID" value="NZ_ASHX02000001.1"/>
</dbReference>
<dbReference type="CDD" id="cd00093">
    <property type="entry name" value="HTH_XRE"/>
    <property type="match status" value="1"/>
</dbReference>
<gene>
    <name evidence="2" type="ORF">J116_015815</name>
</gene>
<evidence type="ECO:0000313" key="2">
    <source>
        <dbReference type="EMBL" id="OEJ95733.1"/>
    </source>
</evidence>
<dbReference type="STRING" id="1306406.J116_015815"/>
<dbReference type="Gene3D" id="1.10.260.40">
    <property type="entry name" value="lambda repressor-like DNA-binding domains"/>
    <property type="match status" value="1"/>
</dbReference>